<feature type="region of interest" description="Disordered" evidence="1">
    <location>
        <begin position="412"/>
        <end position="434"/>
    </location>
</feature>
<protein>
    <submittedName>
        <fullName evidence="2">Uncharacterized protein</fullName>
    </submittedName>
</protein>
<dbReference type="EMBL" id="CP144099">
    <property type="protein sequence ID" value="WWC86604.1"/>
    <property type="molecule type" value="Genomic_DNA"/>
</dbReference>
<evidence type="ECO:0000313" key="2">
    <source>
        <dbReference type="EMBL" id="WWC86604.1"/>
    </source>
</evidence>
<feature type="compositionally biased region" description="Acidic residues" evidence="1">
    <location>
        <begin position="424"/>
        <end position="434"/>
    </location>
</feature>
<keyword evidence="3" id="KW-1185">Reference proteome</keyword>
<dbReference type="GeneID" id="91092153"/>
<feature type="compositionally biased region" description="Low complexity" evidence="1">
    <location>
        <begin position="1"/>
        <end position="29"/>
    </location>
</feature>
<dbReference type="AlphaFoldDB" id="A0AAX4JPD1"/>
<dbReference type="Proteomes" id="UP001355207">
    <property type="component" value="Chromosome 2"/>
</dbReference>
<feature type="region of interest" description="Disordered" evidence="1">
    <location>
        <begin position="1"/>
        <end position="43"/>
    </location>
</feature>
<feature type="compositionally biased region" description="Low complexity" evidence="1">
    <location>
        <begin position="181"/>
        <end position="193"/>
    </location>
</feature>
<evidence type="ECO:0000256" key="1">
    <source>
        <dbReference type="SAM" id="MobiDB-lite"/>
    </source>
</evidence>
<name>A0AAX4JPD1_9TREE</name>
<feature type="region of interest" description="Disordered" evidence="1">
    <location>
        <begin position="151"/>
        <end position="205"/>
    </location>
</feature>
<feature type="compositionally biased region" description="Low complexity" evidence="1">
    <location>
        <begin position="118"/>
        <end position="135"/>
    </location>
</feature>
<reference evidence="2 3" key="1">
    <citation type="submission" date="2024-01" db="EMBL/GenBank/DDBJ databases">
        <title>Comparative genomics of Cryptococcus and Kwoniella reveals pathogenesis evolution and contrasting modes of karyotype evolution via chromosome fusion or intercentromeric recombination.</title>
        <authorList>
            <person name="Coelho M.A."/>
            <person name="David-Palma M."/>
            <person name="Shea T."/>
            <person name="Bowers K."/>
            <person name="McGinley-Smith S."/>
            <person name="Mohammad A.W."/>
            <person name="Gnirke A."/>
            <person name="Yurkov A.M."/>
            <person name="Nowrousian M."/>
            <person name="Sun S."/>
            <person name="Cuomo C.A."/>
            <person name="Heitman J."/>
        </authorList>
    </citation>
    <scope>NUCLEOTIDE SEQUENCE [LARGE SCALE GENOMIC DNA]</scope>
    <source>
        <strain evidence="2 3">CBS 6074</strain>
    </source>
</reference>
<organism evidence="2 3">
    <name type="scientific">Kwoniella dendrophila CBS 6074</name>
    <dbReference type="NCBI Taxonomy" id="1295534"/>
    <lineage>
        <taxon>Eukaryota</taxon>
        <taxon>Fungi</taxon>
        <taxon>Dikarya</taxon>
        <taxon>Basidiomycota</taxon>
        <taxon>Agaricomycotina</taxon>
        <taxon>Tremellomycetes</taxon>
        <taxon>Tremellales</taxon>
        <taxon>Cryptococcaceae</taxon>
        <taxon>Kwoniella</taxon>
    </lineage>
</organism>
<evidence type="ECO:0000313" key="3">
    <source>
        <dbReference type="Proteomes" id="UP001355207"/>
    </source>
</evidence>
<sequence length="564" mass="63845">MSIKHSSTSQKSPSPSSSSSSASSSGKSPQNHPATKPYIRRPGNPIQFSDLHELHPLILSYIKILHPQILLPVSRDLYNELLPKVYTKIKLNKYNTMKLFYGYSPIPINQTKSRNGFGSKSTSGRGYSRSSSSTSNIGGLKDFSMLDDLTPLSSRSTSERGYSRRLSNSSHHHYDKRIKLSSNNSNGNNNNNSTRRTWDPERNSVGQSIPLTRKLNALNLINSVELEDAESLSIICQFHMEYLSYSPIFSGAGVNSDTNNNNNNNLSHEISTHLNKEGEGEGEERLYQWPLNNVKTLSIKWELMKYLIDSHSNQPICKQLPICCIPFQIKTLIIEIKPLFMFKPNLNTNKNQNQNQNHDRNYQNRSIEIETKQWLRSSLQGLSSEFVLEELILDVKVPFDTISSSCQKILVDGHQQQHQHQPQEEEEDENDGDEIYIPPIEYPPPALEILIIISSYSPSSTSSTGCATQDQHQHDSTEKRIQKRYSKIIFDFLEDTGRRNFKIPPIQIAISNHNQIGYLVKHLIFGLDLDEYGQPKNGRGVARSVGERALKVTSFIDINEISGS</sequence>
<gene>
    <name evidence="2" type="ORF">L201_001481</name>
</gene>
<dbReference type="RefSeq" id="XP_066073367.1">
    <property type="nucleotide sequence ID" value="XM_066217270.1"/>
</dbReference>
<accession>A0AAX4JPD1</accession>
<feature type="region of interest" description="Disordered" evidence="1">
    <location>
        <begin position="111"/>
        <end position="135"/>
    </location>
</feature>
<proteinExistence type="predicted"/>